<evidence type="ECO:0000256" key="1">
    <source>
        <dbReference type="SAM" id="MobiDB-lite"/>
    </source>
</evidence>
<feature type="region of interest" description="Disordered" evidence="1">
    <location>
        <begin position="72"/>
        <end position="106"/>
    </location>
</feature>
<proteinExistence type="predicted"/>
<accession>A0A6C0BE99</accession>
<reference evidence="2" key="1">
    <citation type="journal article" date="2020" name="Nature">
        <title>Giant virus diversity and host interactions through global metagenomics.</title>
        <authorList>
            <person name="Schulz F."/>
            <person name="Roux S."/>
            <person name="Paez-Espino D."/>
            <person name="Jungbluth S."/>
            <person name="Walsh D.A."/>
            <person name="Denef V.J."/>
            <person name="McMahon K.D."/>
            <person name="Konstantinidis K.T."/>
            <person name="Eloe-Fadrosh E.A."/>
            <person name="Kyrpides N.C."/>
            <person name="Woyke T."/>
        </authorList>
    </citation>
    <scope>NUCLEOTIDE SEQUENCE</scope>
    <source>
        <strain evidence="2">GVMAG-M-3300010160-60</strain>
    </source>
</reference>
<name>A0A6C0BE99_9ZZZZ</name>
<feature type="compositionally biased region" description="Basic and acidic residues" evidence="1">
    <location>
        <begin position="72"/>
        <end position="83"/>
    </location>
</feature>
<evidence type="ECO:0000313" key="2">
    <source>
        <dbReference type="EMBL" id="QHS90390.1"/>
    </source>
</evidence>
<sequence>MAQKPIKFNKDVVRKYCVELYGKINNSLYHYAKEMKDGMTINYLLKDKKHTYDKHLMMYDMLDQVIDKLDEKTSGDNSGDKSGNKSGNSGNGDGNAGDAGKSGNADDSSKPILTLDVLIIKYILTEELLIKLRNISNDYLRPLYNLMNKIYKYYSDNVKSDYKPVDNFTDVKNYGNENSIIIINEELKKISDIMTTYKTLNEDDNSNFYKYMYDIYLIFLDKEIKDYMIKIHESINGDGNITKYKLIIYFNDISAKLETFDKNLSSFFNVSNINQFITDNFNNINDLFKQIKIIQDEINKS</sequence>
<organism evidence="2">
    <name type="scientific">viral metagenome</name>
    <dbReference type="NCBI Taxonomy" id="1070528"/>
    <lineage>
        <taxon>unclassified sequences</taxon>
        <taxon>metagenomes</taxon>
        <taxon>organismal metagenomes</taxon>
    </lineage>
</organism>
<dbReference type="EMBL" id="MN739134">
    <property type="protein sequence ID" value="QHS90390.1"/>
    <property type="molecule type" value="Genomic_DNA"/>
</dbReference>
<dbReference type="AlphaFoldDB" id="A0A6C0BE99"/>
<protein>
    <submittedName>
        <fullName evidence="2">Uncharacterized protein</fullName>
    </submittedName>
</protein>